<sequence>MYGIDLAKNKDRYFTIGDNKYKEFGFLPFVRQITVNKVSSVSLELENLTQKQLNEAEVSLNLTKLQERKLYALLYHYKEALESDKDPLGTVICHKLHTILNIERPYTAVLRRPSYPKSPKLREALELHIRDILDLCVIRKVGHIEEV</sequence>
<name>A0A9Q3K9R9_9BASI</name>
<proteinExistence type="predicted"/>
<protein>
    <submittedName>
        <fullName evidence="1">Uncharacterized protein</fullName>
    </submittedName>
</protein>
<comment type="caution">
    <text evidence="1">The sequence shown here is derived from an EMBL/GenBank/DDBJ whole genome shotgun (WGS) entry which is preliminary data.</text>
</comment>
<keyword evidence="2" id="KW-1185">Reference proteome</keyword>
<gene>
    <name evidence="1" type="ORF">O181_115936</name>
</gene>
<organism evidence="1 2">
    <name type="scientific">Austropuccinia psidii MF-1</name>
    <dbReference type="NCBI Taxonomy" id="1389203"/>
    <lineage>
        <taxon>Eukaryota</taxon>
        <taxon>Fungi</taxon>
        <taxon>Dikarya</taxon>
        <taxon>Basidiomycota</taxon>
        <taxon>Pucciniomycotina</taxon>
        <taxon>Pucciniomycetes</taxon>
        <taxon>Pucciniales</taxon>
        <taxon>Sphaerophragmiaceae</taxon>
        <taxon>Austropuccinia</taxon>
    </lineage>
</organism>
<dbReference type="OrthoDB" id="6060525at2759"/>
<accession>A0A9Q3K9R9</accession>
<dbReference type="Proteomes" id="UP000765509">
    <property type="component" value="Unassembled WGS sequence"/>
</dbReference>
<evidence type="ECO:0000313" key="2">
    <source>
        <dbReference type="Proteomes" id="UP000765509"/>
    </source>
</evidence>
<dbReference type="EMBL" id="AVOT02097886">
    <property type="protein sequence ID" value="MBW0576221.1"/>
    <property type="molecule type" value="Genomic_DNA"/>
</dbReference>
<dbReference type="AlphaFoldDB" id="A0A9Q3K9R9"/>
<reference evidence="1" key="1">
    <citation type="submission" date="2021-03" db="EMBL/GenBank/DDBJ databases">
        <title>Draft genome sequence of rust myrtle Austropuccinia psidii MF-1, a brazilian biotype.</title>
        <authorList>
            <person name="Quecine M.C."/>
            <person name="Pachon D.M.R."/>
            <person name="Bonatelli M.L."/>
            <person name="Correr F.H."/>
            <person name="Franceschini L.M."/>
            <person name="Leite T.F."/>
            <person name="Margarido G.R.A."/>
            <person name="Almeida C.A."/>
            <person name="Ferrarezi J.A."/>
            <person name="Labate C.A."/>
        </authorList>
    </citation>
    <scope>NUCLEOTIDE SEQUENCE</scope>
    <source>
        <strain evidence="1">MF-1</strain>
    </source>
</reference>
<evidence type="ECO:0000313" key="1">
    <source>
        <dbReference type="EMBL" id="MBW0576221.1"/>
    </source>
</evidence>